<dbReference type="InterPro" id="IPR028082">
    <property type="entry name" value="Peripla_BP_I"/>
</dbReference>
<dbReference type="KEGG" id="nbg:DV706_02840"/>
<dbReference type="PANTHER" id="PTHR30483:SF37">
    <property type="entry name" value="ABC TRANSPORTER SUBSTRATE-BINDING PROTEIN"/>
    <property type="match status" value="1"/>
</dbReference>
<protein>
    <submittedName>
        <fullName evidence="3">ABC transporter substrate-binding protein</fullName>
    </submittedName>
</protein>
<dbReference type="GeneID" id="39850165"/>
<dbReference type="PROSITE" id="PS51318">
    <property type="entry name" value="TAT"/>
    <property type="match status" value="1"/>
</dbReference>
<dbReference type="PANTHER" id="PTHR30483">
    <property type="entry name" value="LEUCINE-SPECIFIC-BINDING PROTEIN"/>
    <property type="match status" value="1"/>
</dbReference>
<feature type="domain" description="Leucine-binding protein" evidence="2">
    <location>
        <begin position="49"/>
        <end position="390"/>
    </location>
</feature>
<evidence type="ECO:0000259" key="2">
    <source>
        <dbReference type="Pfam" id="PF13458"/>
    </source>
</evidence>
<dbReference type="EMBL" id="CP031305">
    <property type="protein sequence ID" value="QCC53512.1"/>
    <property type="molecule type" value="Genomic_DNA"/>
</dbReference>
<evidence type="ECO:0000256" key="1">
    <source>
        <dbReference type="ARBA" id="ARBA00022729"/>
    </source>
</evidence>
<reference evidence="3 4" key="1">
    <citation type="journal article" date="2019" name="Nat. Commun.">
        <title>A new type of DNA phosphorothioation-based antiviral system in archaea.</title>
        <authorList>
            <person name="Xiong L."/>
            <person name="Liu S."/>
            <person name="Chen S."/>
            <person name="Xiao Y."/>
            <person name="Zhu B."/>
            <person name="Gao Y."/>
            <person name="Zhang Y."/>
            <person name="Chen B."/>
            <person name="Luo J."/>
            <person name="Deng Z."/>
            <person name="Chen X."/>
            <person name="Wang L."/>
            <person name="Chen S."/>
        </authorList>
    </citation>
    <scope>NUCLEOTIDE SEQUENCE [LARGE SCALE GENOMIC DNA]</scope>
    <source>
        <strain evidence="3 4">JCM 10635</strain>
    </source>
</reference>
<name>A0A4D6HKC6_9EURY</name>
<dbReference type="Pfam" id="PF13458">
    <property type="entry name" value="Peripla_BP_6"/>
    <property type="match status" value="1"/>
</dbReference>
<organism evidence="3 4">
    <name type="scientific">Natronorubrum bangense</name>
    <dbReference type="NCBI Taxonomy" id="61858"/>
    <lineage>
        <taxon>Archaea</taxon>
        <taxon>Methanobacteriati</taxon>
        <taxon>Methanobacteriota</taxon>
        <taxon>Stenosarchaea group</taxon>
        <taxon>Halobacteria</taxon>
        <taxon>Halobacteriales</taxon>
        <taxon>Natrialbaceae</taxon>
        <taxon>Natronorubrum</taxon>
    </lineage>
</organism>
<dbReference type="RefSeq" id="WP_136350784.1">
    <property type="nucleotide sequence ID" value="NZ_CP031305.1"/>
</dbReference>
<dbReference type="AlphaFoldDB" id="A0A4D6HKC6"/>
<accession>A0A4D6HKC6</accession>
<proteinExistence type="predicted"/>
<dbReference type="InterPro" id="IPR006311">
    <property type="entry name" value="TAT_signal"/>
</dbReference>
<keyword evidence="1" id="KW-0732">Signal</keyword>
<dbReference type="SUPFAM" id="SSF53822">
    <property type="entry name" value="Periplasmic binding protein-like I"/>
    <property type="match status" value="1"/>
</dbReference>
<evidence type="ECO:0000313" key="3">
    <source>
        <dbReference type="EMBL" id="QCC53512.1"/>
    </source>
</evidence>
<dbReference type="InterPro" id="IPR028081">
    <property type="entry name" value="Leu-bd"/>
</dbReference>
<dbReference type="CDD" id="cd06330">
    <property type="entry name" value="PBP1_As_SBP-like"/>
    <property type="match status" value="1"/>
</dbReference>
<dbReference type="InterPro" id="IPR051010">
    <property type="entry name" value="BCAA_transport"/>
</dbReference>
<sequence length="433" mass="46412">MMNGHKGNTSRVAAGKTGVGRRTFLKTTAASAGLATVAGCLGGGDDGGISLGALYITSGFASLYGEEAARGYELAVEEINDNGGIDGEEVTVISRDTEGDATTAGRQMRSLIEEEGVDGLFGLDSSGVAQALAPQVAEFQMPFMVTHAATPFLTSPEGEHEDSVGNEYVFRNANNLTQDIYGAARVADELDATEWATIGPDYAFGYETWDYFQAFCEGLGVDAEFTTEQYPGLETGDYSPYISAVMDEEPDGVITPLWGADLTTFLGQAEDAGWFDQIDHTLFSVGMGTDLPADGSPLVEGEHASTRYDPFEPDTDENSSFREQYYDEYDNLPTYNAEGAYRAVYLYKGAIESAGSTGPDELVETFTGMEHSGPVGDYRFNEETNQATVPSIWGTVSYDDEWESNVLDPVDVYEATPDVVNDALGDSDLPSGV</sequence>
<dbReference type="Gene3D" id="3.40.50.2300">
    <property type="match status" value="2"/>
</dbReference>
<gene>
    <name evidence="3" type="ORF">DV706_02840</name>
</gene>
<evidence type="ECO:0000313" key="4">
    <source>
        <dbReference type="Proteomes" id="UP000296822"/>
    </source>
</evidence>
<dbReference type="Proteomes" id="UP000296822">
    <property type="component" value="Chromosome"/>
</dbReference>